<gene>
    <name evidence="1" type="ORF">AFERRID_23740</name>
</gene>
<dbReference type="AlphaFoldDB" id="A0A2Z6IL51"/>
<protein>
    <submittedName>
        <fullName evidence="1">Uncharacterized protein</fullName>
    </submittedName>
</protein>
<evidence type="ECO:0000313" key="2">
    <source>
        <dbReference type="Proteomes" id="UP000280188"/>
    </source>
</evidence>
<keyword evidence="2" id="KW-1185">Reference proteome</keyword>
<proteinExistence type="predicted"/>
<dbReference type="EMBL" id="AP018795">
    <property type="protein sequence ID" value="BBF66156.1"/>
    <property type="molecule type" value="Genomic_DNA"/>
</dbReference>
<reference evidence="1 2" key="1">
    <citation type="journal article" date="2018" name="Microbiol. Resour. Announc.">
        <title>Complete Genome Sequence of Acidithiobacillus ferridurans JCM 18981.</title>
        <authorList>
            <person name="Miyauchi T."/>
            <person name="Kouzuma A."/>
            <person name="Abe T."/>
            <person name="Watanabe K."/>
        </authorList>
    </citation>
    <scope>NUCLEOTIDE SEQUENCE [LARGE SCALE GENOMIC DNA]</scope>
    <source>
        <strain evidence="2">ATCC 33020 / DSM 29468 / JCM 18981 / 11Fe</strain>
    </source>
</reference>
<accession>A0A2Z6IL51</accession>
<dbReference type="Proteomes" id="UP000280188">
    <property type="component" value="Chromosome"/>
</dbReference>
<sequence>MIAAAKKDASRLGTLIRLNGTRLPITGLQPNGETSVRSVYVDLETTIGATIAYGYSLEDAIPALIDAWDNATAWTRRWMINAPN</sequence>
<evidence type="ECO:0000313" key="1">
    <source>
        <dbReference type="EMBL" id="BBF66156.1"/>
    </source>
</evidence>
<dbReference type="KEGG" id="afj:AFERRID_23740"/>
<organism evidence="1 2">
    <name type="scientific">Acidithiobacillus ferridurans</name>
    <dbReference type="NCBI Taxonomy" id="1232575"/>
    <lineage>
        <taxon>Bacteria</taxon>
        <taxon>Pseudomonadati</taxon>
        <taxon>Pseudomonadota</taxon>
        <taxon>Acidithiobacillia</taxon>
        <taxon>Acidithiobacillales</taxon>
        <taxon>Acidithiobacillaceae</taxon>
        <taxon>Acidithiobacillus</taxon>
    </lineage>
</organism>
<dbReference type="RefSeq" id="WP_012536604.1">
    <property type="nucleotide sequence ID" value="NZ_CP134225.1"/>
</dbReference>
<name>A0A2Z6IL51_ACIFI</name>